<protein>
    <submittedName>
        <fullName evidence="14">Uncharacterized protein</fullName>
    </submittedName>
</protein>
<proteinExistence type="inferred from homology"/>
<feature type="region of interest" description="Disordered" evidence="10">
    <location>
        <begin position="162"/>
        <end position="220"/>
    </location>
</feature>
<dbReference type="GO" id="GO:0007218">
    <property type="term" value="P:neuropeptide signaling pathway"/>
    <property type="evidence" value="ECO:0007669"/>
    <property type="project" value="UniProtKB-KW"/>
</dbReference>
<evidence type="ECO:0000313" key="14">
    <source>
        <dbReference type="Ensembl" id="ENSORLP00020029899.1"/>
    </source>
</evidence>
<dbReference type="Proteomes" id="UP000265180">
    <property type="component" value="Chromosome 11"/>
</dbReference>
<evidence type="ECO:0000256" key="6">
    <source>
        <dbReference type="ARBA" id="ARBA00022685"/>
    </source>
</evidence>
<comment type="function">
    <text evidence="1">Stimulates the adrenal glands to release cortisol.</text>
</comment>
<feature type="compositionally biased region" description="Basic and acidic residues" evidence="10">
    <location>
        <begin position="193"/>
        <end position="203"/>
    </location>
</feature>
<reference evidence="14" key="4">
    <citation type="submission" date="2025-09" db="UniProtKB">
        <authorList>
            <consortium name="Ensembl"/>
        </authorList>
    </citation>
    <scope>IDENTIFICATION</scope>
    <source>
        <strain evidence="14">HNI</strain>
    </source>
</reference>
<dbReference type="GO" id="GO:0005179">
    <property type="term" value="F:hormone activity"/>
    <property type="evidence" value="ECO:0007669"/>
    <property type="project" value="UniProtKB-KW"/>
</dbReference>
<dbReference type="GO" id="GO:0005576">
    <property type="term" value="C:extracellular region"/>
    <property type="evidence" value="ECO:0007669"/>
    <property type="project" value="UniProtKB-SubCell"/>
</dbReference>
<evidence type="ECO:0000256" key="7">
    <source>
        <dbReference type="ARBA" id="ARBA00022702"/>
    </source>
</evidence>
<dbReference type="Ensembl" id="ENSORLT00020032509.1">
    <property type="protein sequence ID" value="ENSORLP00020029899.1"/>
    <property type="gene ID" value="ENSORLG00020014067.1"/>
</dbReference>
<evidence type="ECO:0000256" key="4">
    <source>
        <dbReference type="ARBA" id="ARBA00005832"/>
    </source>
</evidence>
<evidence type="ECO:0000256" key="8">
    <source>
        <dbReference type="ARBA" id="ARBA00022729"/>
    </source>
</evidence>
<keyword evidence="7" id="KW-0372">Hormone</keyword>
<evidence type="ECO:0000259" key="11">
    <source>
        <dbReference type="SMART" id="SM01363"/>
    </source>
</evidence>
<keyword evidence="9" id="KW-0257">Endorphin</keyword>
<sequence length="265" mass="30559">MKESGQSQLRHFLSLCVLESQNKKSIDRTGGRNIWRNVCWKEEQETSAEEKEADNMEAQKTRLVLLLVAGAAVGVVKGERRQCWEHLSCQELNTESSVKDGVQFCESTLNRMPLLPGGPHHQPSPSSEPLSLFSIPSPQTRRSYSMEHFRWGKPIGRKRRPVKIYGGNSVEEEEESSEMRRRELPRESNGLQNKDELQKLQEDGHDDDDDDDGTYKMKHFRWGPPLASKRYGGFMRSWDEHSQRPLITLLKTVINKEGEVQKREQ</sequence>
<evidence type="ECO:0000256" key="2">
    <source>
        <dbReference type="ARBA" id="ARBA00003192"/>
    </source>
</evidence>
<comment type="subcellular location">
    <subcellularLocation>
        <location evidence="3">Secreted</location>
    </subcellularLocation>
</comment>
<keyword evidence="6" id="KW-0165">Cleavage on pair of basic residues</keyword>
<reference evidence="14 15" key="2">
    <citation type="submission" date="2017-04" db="EMBL/GenBank/DDBJ databases">
        <title>CpG methylation of centromeres and impact of large insertions on vertebrate speciation.</title>
        <authorList>
            <person name="Ichikawa K."/>
            <person name="Yoshimura J."/>
            <person name="Morishita S."/>
        </authorList>
    </citation>
    <scope>NUCLEOTIDE SEQUENCE</scope>
    <source>
        <strain evidence="14 15">HNI</strain>
    </source>
</reference>
<dbReference type="AlphaFoldDB" id="A0A3P9MAM0"/>
<dbReference type="PRINTS" id="PR00383">
    <property type="entry name" value="MELANOCORTIN"/>
</dbReference>
<feature type="compositionally biased region" description="Basic and acidic residues" evidence="10">
    <location>
        <begin position="177"/>
        <end position="186"/>
    </location>
</feature>
<comment type="similarity">
    <text evidence="4">Belongs to the POMC family.</text>
</comment>
<evidence type="ECO:0000256" key="1">
    <source>
        <dbReference type="ARBA" id="ARBA00002965"/>
    </source>
</evidence>
<keyword evidence="5" id="KW-0964">Secreted</keyword>
<dbReference type="SMART" id="SM01364">
    <property type="entry name" value="NPP"/>
    <property type="match status" value="1"/>
</dbReference>
<keyword evidence="8" id="KW-0732">Signal</keyword>
<dbReference type="InterPro" id="IPR001941">
    <property type="entry name" value="PMOC"/>
</dbReference>
<evidence type="ECO:0000256" key="3">
    <source>
        <dbReference type="ARBA" id="ARBA00004613"/>
    </source>
</evidence>
<feature type="domain" description="Pro-opiomelanocortin/corticotropin ACTH central region" evidence="11">
    <location>
        <begin position="143"/>
        <end position="184"/>
    </location>
</feature>
<dbReference type="Pfam" id="PF08035">
    <property type="entry name" value="Op_neuropeptide"/>
    <property type="match status" value="1"/>
</dbReference>
<evidence type="ECO:0000256" key="9">
    <source>
        <dbReference type="ARBA" id="ARBA00023205"/>
    </source>
</evidence>
<dbReference type="PANTHER" id="PTHR11416">
    <property type="entry name" value="PRO-OPIOMELANOCORTIN"/>
    <property type="match status" value="1"/>
</dbReference>
<dbReference type="Pfam" id="PF00976">
    <property type="entry name" value="ACTH_domain"/>
    <property type="match status" value="2"/>
</dbReference>
<reference key="1">
    <citation type="journal article" date="2007" name="Nature">
        <title>The medaka draft genome and insights into vertebrate genome evolution.</title>
        <authorList>
            <person name="Kasahara M."/>
            <person name="Naruse K."/>
            <person name="Sasaki S."/>
            <person name="Nakatani Y."/>
            <person name="Qu W."/>
            <person name="Ahsan B."/>
            <person name="Yamada T."/>
            <person name="Nagayasu Y."/>
            <person name="Doi K."/>
            <person name="Kasai Y."/>
            <person name="Jindo T."/>
            <person name="Kobayashi D."/>
            <person name="Shimada A."/>
            <person name="Toyoda A."/>
            <person name="Kuroki Y."/>
            <person name="Fujiyama A."/>
            <person name="Sasaki T."/>
            <person name="Shimizu A."/>
            <person name="Asakawa S."/>
            <person name="Shimizu N."/>
            <person name="Hashimoto S."/>
            <person name="Yang J."/>
            <person name="Lee Y."/>
            <person name="Matsushima K."/>
            <person name="Sugano S."/>
            <person name="Sakaizumi M."/>
            <person name="Narita T."/>
            <person name="Ohishi K."/>
            <person name="Haga S."/>
            <person name="Ohta F."/>
            <person name="Nomoto H."/>
            <person name="Nogata K."/>
            <person name="Morishita T."/>
            <person name="Endo T."/>
            <person name="Shin-I T."/>
            <person name="Takeda H."/>
            <person name="Morishita S."/>
            <person name="Kohara Y."/>
        </authorList>
    </citation>
    <scope>NUCLEOTIDE SEQUENCE [LARGE SCALE GENOMIC DNA]</scope>
    <source>
        <strain>Hd-rR</strain>
    </source>
</reference>
<evidence type="ECO:0000259" key="12">
    <source>
        <dbReference type="SMART" id="SM01364"/>
    </source>
</evidence>
<feature type="domain" description="Opiodes neuropeptide" evidence="13">
    <location>
        <begin position="231"/>
        <end position="261"/>
    </location>
</feature>
<dbReference type="PANTHER" id="PTHR11416:SF7">
    <property type="entry name" value="PRO-OPIOMELANOCORTIN"/>
    <property type="match status" value="1"/>
</dbReference>
<dbReference type="SMART" id="SM01363">
    <property type="entry name" value="ACTH_domain"/>
    <property type="match status" value="2"/>
</dbReference>
<evidence type="ECO:0000256" key="5">
    <source>
        <dbReference type="ARBA" id="ARBA00022525"/>
    </source>
</evidence>
<evidence type="ECO:0000256" key="10">
    <source>
        <dbReference type="SAM" id="MobiDB-lite"/>
    </source>
</evidence>
<dbReference type="InterPro" id="IPR050878">
    <property type="entry name" value="POMC-derived_peptides"/>
</dbReference>
<organism evidence="14 15">
    <name type="scientific">Oryzias latipes</name>
    <name type="common">Japanese rice fish</name>
    <name type="synonym">Japanese killifish</name>
    <dbReference type="NCBI Taxonomy" id="8090"/>
    <lineage>
        <taxon>Eukaryota</taxon>
        <taxon>Metazoa</taxon>
        <taxon>Chordata</taxon>
        <taxon>Craniata</taxon>
        <taxon>Vertebrata</taxon>
        <taxon>Euteleostomi</taxon>
        <taxon>Actinopterygii</taxon>
        <taxon>Neopterygii</taxon>
        <taxon>Teleostei</taxon>
        <taxon>Neoteleostei</taxon>
        <taxon>Acanthomorphata</taxon>
        <taxon>Ovalentaria</taxon>
        <taxon>Atherinomorphae</taxon>
        <taxon>Beloniformes</taxon>
        <taxon>Adrianichthyidae</taxon>
        <taxon>Oryziinae</taxon>
        <taxon>Oryzias</taxon>
    </lineage>
</organism>
<feature type="domain" description="Pro-opiomelanocortin N-terminal" evidence="12">
    <location>
        <begin position="82"/>
        <end position="125"/>
    </location>
</feature>
<name>A0A3P9MAM0_ORYLA</name>
<evidence type="ECO:0000259" key="13">
    <source>
        <dbReference type="SMART" id="SM01365"/>
    </source>
</evidence>
<dbReference type="Pfam" id="PF08384">
    <property type="entry name" value="NPP"/>
    <property type="match status" value="1"/>
</dbReference>
<dbReference type="InterPro" id="IPR013531">
    <property type="entry name" value="Mcrtin_ACTH_cent"/>
</dbReference>
<dbReference type="SMART" id="SM01365">
    <property type="entry name" value="Op_neuropeptide"/>
    <property type="match status" value="1"/>
</dbReference>
<dbReference type="InterPro" id="IPR013532">
    <property type="entry name" value="Opioid_neuropept"/>
</dbReference>
<reference evidence="14" key="3">
    <citation type="submission" date="2025-08" db="UniProtKB">
        <authorList>
            <consortium name="Ensembl"/>
        </authorList>
    </citation>
    <scope>IDENTIFICATION</scope>
    <source>
        <strain evidence="14">HNI</strain>
    </source>
</reference>
<dbReference type="InterPro" id="IPR013593">
    <property type="entry name" value="Melanocortin_N"/>
</dbReference>
<accession>A0A3P9MAM0</accession>
<comment type="function">
    <text evidence="2">Endogenous opiate.</text>
</comment>
<evidence type="ECO:0000313" key="15">
    <source>
        <dbReference type="Proteomes" id="UP000265180"/>
    </source>
</evidence>
<feature type="domain" description="Pro-opiomelanocortin/corticotropin ACTH central region" evidence="11">
    <location>
        <begin position="214"/>
        <end position="250"/>
    </location>
</feature>